<evidence type="ECO:0000313" key="2">
    <source>
        <dbReference type="Proteomes" id="UP001396334"/>
    </source>
</evidence>
<accession>A0ABR2TY91</accession>
<sequence>MNKQHKRIINPGNHDQKFKFAFSPSQPPQKRYLILKAPPQKFIPELFHLRLQILLAFPGSNFDLVEVNRFGFCGAF</sequence>
<evidence type="ECO:0000313" key="1">
    <source>
        <dbReference type="EMBL" id="KAK9042320.1"/>
    </source>
</evidence>
<dbReference type="EMBL" id="JBBPBN010000004">
    <property type="protein sequence ID" value="KAK9042320.1"/>
    <property type="molecule type" value="Genomic_DNA"/>
</dbReference>
<comment type="caution">
    <text evidence="1">The sequence shown here is derived from an EMBL/GenBank/DDBJ whole genome shotgun (WGS) entry which is preliminary data.</text>
</comment>
<reference evidence="1 2" key="1">
    <citation type="journal article" date="2024" name="G3 (Bethesda)">
        <title>Genome assembly of Hibiscus sabdariffa L. provides insights into metabolisms of medicinal natural products.</title>
        <authorList>
            <person name="Kim T."/>
        </authorList>
    </citation>
    <scope>NUCLEOTIDE SEQUENCE [LARGE SCALE GENOMIC DNA]</scope>
    <source>
        <strain evidence="1">TK-2024</strain>
        <tissue evidence="1">Old leaves</tissue>
    </source>
</reference>
<name>A0ABR2TY91_9ROSI</name>
<keyword evidence="2" id="KW-1185">Reference proteome</keyword>
<gene>
    <name evidence="1" type="ORF">V6N11_017397</name>
</gene>
<organism evidence="1 2">
    <name type="scientific">Hibiscus sabdariffa</name>
    <name type="common">roselle</name>
    <dbReference type="NCBI Taxonomy" id="183260"/>
    <lineage>
        <taxon>Eukaryota</taxon>
        <taxon>Viridiplantae</taxon>
        <taxon>Streptophyta</taxon>
        <taxon>Embryophyta</taxon>
        <taxon>Tracheophyta</taxon>
        <taxon>Spermatophyta</taxon>
        <taxon>Magnoliopsida</taxon>
        <taxon>eudicotyledons</taxon>
        <taxon>Gunneridae</taxon>
        <taxon>Pentapetalae</taxon>
        <taxon>rosids</taxon>
        <taxon>malvids</taxon>
        <taxon>Malvales</taxon>
        <taxon>Malvaceae</taxon>
        <taxon>Malvoideae</taxon>
        <taxon>Hibiscus</taxon>
    </lineage>
</organism>
<proteinExistence type="predicted"/>
<dbReference type="Proteomes" id="UP001396334">
    <property type="component" value="Unassembled WGS sequence"/>
</dbReference>
<protein>
    <submittedName>
        <fullName evidence="1">Uncharacterized protein</fullName>
    </submittedName>
</protein>